<dbReference type="Proteomes" id="UP000030140">
    <property type="component" value="Unassembled WGS sequence"/>
</dbReference>
<comment type="caution">
    <text evidence="2">The sequence shown here is derived from an EMBL/GenBank/DDBJ whole genome shotgun (WGS) entry which is preliminary data.</text>
</comment>
<dbReference type="Pfam" id="PF13460">
    <property type="entry name" value="NAD_binding_10"/>
    <property type="match status" value="1"/>
</dbReference>
<accession>A0A0A2GX60</accession>
<dbReference type="KEGG" id="ddo:I597_0884"/>
<dbReference type="GO" id="GO:0051287">
    <property type="term" value="F:NAD binding"/>
    <property type="evidence" value="ECO:0007669"/>
    <property type="project" value="InterPro"/>
</dbReference>
<dbReference type="PATRIC" id="fig|1300343.5.peg.895"/>
<gene>
    <name evidence="2" type="ORF">NV36_10055</name>
</gene>
<dbReference type="AlphaFoldDB" id="A0A0A2GX60"/>
<dbReference type="GO" id="GO:0016620">
    <property type="term" value="F:oxidoreductase activity, acting on the aldehyde or oxo group of donors, NAD or NADP as acceptor"/>
    <property type="evidence" value="ECO:0007669"/>
    <property type="project" value="InterPro"/>
</dbReference>
<dbReference type="InterPro" id="IPR036291">
    <property type="entry name" value="NAD(P)-bd_dom_sf"/>
</dbReference>
<evidence type="ECO:0000313" key="3">
    <source>
        <dbReference type="Proteomes" id="UP000030140"/>
    </source>
</evidence>
<evidence type="ECO:0000259" key="1">
    <source>
        <dbReference type="SMART" id="SM00859"/>
    </source>
</evidence>
<dbReference type="SUPFAM" id="SSF51735">
    <property type="entry name" value="NAD(P)-binding Rossmann-fold domains"/>
    <property type="match status" value="1"/>
</dbReference>
<proteinExistence type="predicted"/>
<feature type="domain" description="Semialdehyde dehydrogenase NAD-binding" evidence="1">
    <location>
        <begin position="4"/>
        <end position="103"/>
    </location>
</feature>
<dbReference type="EMBL" id="JSAQ01000001">
    <property type="protein sequence ID" value="KGO07143.1"/>
    <property type="molecule type" value="Genomic_DNA"/>
</dbReference>
<dbReference type="InterPro" id="IPR016040">
    <property type="entry name" value="NAD(P)-bd_dom"/>
</dbReference>
<dbReference type="SMART" id="SM00859">
    <property type="entry name" value="Semialdhyde_dh"/>
    <property type="match status" value="1"/>
</dbReference>
<reference evidence="2 3" key="1">
    <citation type="submission" date="2014-10" db="EMBL/GenBank/DDBJ databases">
        <title>Draft genome sequence of the proteorhodopsin-containing marine bacterium Dokdonia donghaensis.</title>
        <authorList>
            <person name="Gomez-Consarnau L."/>
            <person name="Gonzalez J.M."/>
            <person name="Riedel T."/>
            <person name="Jaenicke S."/>
            <person name="Wagner-Doebler I."/>
            <person name="Fuhrman J.A."/>
        </authorList>
    </citation>
    <scope>NUCLEOTIDE SEQUENCE [LARGE SCALE GENOMIC DNA]</scope>
    <source>
        <strain evidence="2 3">DSW-1</strain>
    </source>
</reference>
<dbReference type="InterPro" id="IPR000534">
    <property type="entry name" value="Semialdehyde_DH_NAD-bd"/>
</dbReference>
<dbReference type="Gene3D" id="3.40.50.720">
    <property type="entry name" value="NAD(P)-binding Rossmann-like Domain"/>
    <property type="match status" value="1"/>
</dbReference>
<dbReference type="PANTHER" id="PTHR14097:SF7">
    <property type="entry name" value="OXIDOREDUCTASE HTATIP2"/>
    <property type="match status" value="1"/>
</dbReference>
<dbReference type="OrthoDB" id="9798632at2"/>
<sequence length="222" mass="24637">MSKTAIILGATGLTGGLLTELLIRDPAFSKVKIFTRRPTAFTHEKVEEIICDLLDTSTFKEQFTGDVVFCCIGTTKAQTPDREKYKAIDYGIPVETAQLAKQQGIASYMVISSAGTSAKSPFFYVRTKGEMERDLSRVGIENTYILKPAFINGRPDDARKGEKALKMMMAVMDFFMVGPLKKWKSTQAKDIARAMAQLAKQTVTQTDITNIEIKELSSAYHV</sequence>
<keyword evidence="3" id="KW-1185">Reference proteome</keyword>
<dbReference type="RefSeq" id="WP_035326821.1">
    <property type="nucleotide sequence ID" value="NZ_CP015125.1"/>
</dbReference>
<evidence type="ECO:0000313" key="2">
    <source>
        <dbReference type="EMBL" id="KGO07143.1"/>
    </source>
</evidence>
<name>A0A0A2GX60_9FLAO</name>
<dbReference type="PANTHER" id="PTHR14097">
    <property type="entry name" value="OXIDOREDUCTASE HTATIP2"/>
    <property type="match status" value="1"/>
</dbReference>
<protein>
    <submittedName>
        <fullName evidence="2">Nucleoside-diphosphate sugar epimerase</fullName>
    </submittedName>
</protein>
<organism evidence="2 3">
    <name type="scientific">Dokdonia donghaensis DSW-1</name>
    <dbReference type="NCBI Taxonomy" id="1300343"/>
    <lineage>
        <taxon>Bacteria</taxon>
        <taxon>Pseudomonadati</taxon>
        <taxon>Bacteroidota</taxon>
        <taxon>Flavobacteriia</taxon>
        <taxon>Flavobacteriales</taxon>
        <taxon>Flavobacteriaceae</taxon>
        <taxon>Dokdonia</taxon>
    </lineage>
</organism>